<dbReference type="AlphaFoldDB" id="A0A7S8FEW1"/>
<feature type="region of interest" description="Disordered" evidence="1">
    <location>
        <begin position="49"/>
        <end position="79"/>
    </location>
</feature>
<dbReference type="Proteomes" id="UP000593737">
    <property type="component" value="Chromosome"/>
</dbReference>
<evidence type="ECO:0000256" key="1">
    <source>
        <dbReference type="SAM" id="MobiDB-lite"/>
    </source>
</evidence>
<accession>A0A7S8FEW1</accession>
<feature type="compositionally biased region" description="Basic and acidic residues" evidence="1">
    <location>
        <begin position="120"/>
        <end position="131"/>
    </location>
</feature>
<organism evidence="2 3">
    <name type="scientific">Candidatus Nitrospira kreftii</name>
    <dbReference type="NCBI Taxonomy" id="2652173"/>
    <lineage>
        <taxon>Bacteria</taxon>
        <taxon>Pseudomonadati</taxon>
        <taxon>Nitrospirota</taxon>
        <taxon>Nitrospiria</taxon>
        <taxon>Nitrospirales</taxon>
        <taxon>Nitrospiraceae</taxon>
        <taxon>Nitrospira</taxon>
    </lineage>
</organism>
<feature type="compositionally biased region" description="Basic residues" evidence="1">
    <location>
        <begin position="54"/>
        <end position="64"/>
    </location>
</feature>
<reference evidence="2 3" key="1">
    <citation type="journal article" date="2020" name="ISME J.">
        <title>Enrichment and physiological characterization of a novel comammox Nitrospira indicates ammonium inhibition of complete nitrification.</title>
        <authorList>
            <person name="Sakoula D."/>
            <person name="Koch H."/>
            <person name="Frank J."/>
            <person name="Jetten M.S.M."/>
            <person name="van Kessel M.A.H.J."/>
            <person name="Lucker S."/>
        </authorList>
    </citation>
    <scope>NUCLEOTIDE SEQUENCE [LARGE SCALE GENOMIC DNA]</scope>
    <source>
        <strain evidence="2">Comreactor17</strain>
    </source>
</reference>
<evidence type="ECO:0000313" key="2">
    <source>
        <dbReference type="EMBL" id="QPD04558.1"/>
    </source>
</evidence>
<dbReference type="KEGG" id="nkf:Nkreftii_002332"/>
<feature type="region of interest" description="Disordered" evidence="1">
    <location>
        <begin position="99"/>
        <end position="177"/>
    </location>
</feature>
<evidence type="ECO:0000313" key="3">
    <source>
        <dbReference type="Proteomes" id="UP000593737"/>
    </source>
</evidence>
<sequence>MRLKDRDRTLFTEREWKLLQSSTPPHLTTLRSSALKVRIKRIRTLAEKYTDQSRRHHRSLKARTTKTDGRSLAASTAEHKANVLAEAGRRLERQLVRLSGHPSTMHSKRRLGNPPVAHSSGERTQSEENRRKQQRRQAAAESTRALTSRHVQKRNIKAIQGHTKARTRRFQGRRDAR</sequence>
<gene>
    <name evidence="2" type="ORF">Nkreftii_002332</name>
</gene>
<dbReference type="EMBL" id="CP047423">
    <property type="protein sequence ID" value="QPD04558.1"/>
    <property type="molecule type" value="Genomic_DNA"/>
</dbReference>
<proteinExistence type="predicted"/>
<protein>
    <submittedName>
        <fullName evidence="2">Uncharacterized protein</fullName>
    </submittedName>
</protein>
<name>A0A7S8FEW1_9BACT</name>